<name>A0A2P2KIN2_RHIMU</name>
<dbReference type="EMBL" id="GGEC01025095">
    <property type="protein sequence ID" value="MBX05579.1"/>
    <property type="molecule type" value="Transcribed_RNA"/>
</dbReference>
<evidence type="ECO:0000256" key="3">
    <source>
        <dbReference type="ARBA" id="ARBA00022833"/>
    </source>
</evidence>
<organism evidence="7">
    <name type="scientific">Rhizophora mucronata</name>
    <name type="common">Asiatic mangrove</name>
    <dbReference type="NCBI Taxonomy" id="61149"/>
    <lineage>
        <taxon>Eukaryota</taxon>
        <taxon>Viridiplantae</taxon>
        <taxon>Streptophyta</taxon>
        <taxon>Embryophyta</taxon>
        <taxon>Tracheophyta</taxon>
        <taxon>Spermatophyta</taxon>
        <taxon>Magnoliopsida</taxon>
        <taxon>eudicotyledons</taxon>
        <taxon>Gunneridae</taxon>
        <taxon>Pentapetalae</taxon>
        <taxon>rosids</taxon>
        <taxon>fabids</taxon>
        <taxon>Malpighiales</taxon>
        <taxon>Rhizophoraceae</taxon>
        <taxon>Rhizophora</taxon>
    </lineage>
</organism>
<sequence length="173" mass="19085">MEKADMEEDGETNEMEMADVAEEGDKEEVAKLAGTGEEMEMAEEAEKANEAEEIEMAEGIEGADEEVEDVDTNASGTGKRKRGKNVKSHAKVPSKKKMEEDVCFICFDGGNLVLCDRRGCPKAYHPACVNRDEAFFRAKGRWNCGNFLLSSSFAFFISLLLKLSLFLPSCGVH</sequence>
<evidence type="ECO:0000259" key="6">
    <source>
        <dbReference type="SMART" id="SM00249"/>
    </source>
</evidence>
<dbReference type="InterPro" id="IPR001965">
    <property type="entry name" value="Znf_PHD"/>
</dbReference>
<dbReference type="InterPro" id="IPR011011">
    <property type="entry name" value="Znf_FYVE_PHD"/>
</dbReference>
<keyword evidence="5" id="KW-0472">Membrane</keyword>
<dbReference type="PANTHER" id="PTHR46695:SF5">
    <property type="entry name" value="RNA POLYMERASE-ASSOCIATED PROTEIN RTF1 HOMOLOG"/>
    <property type="match status" value="1"/>
</dbReference>
<dbReference type="AlphaFoldDB" id="A0A2P2KIN2"/>
<evidence type="ECO:0000256" key="5">
    <source>
        <dbReference type="SAM" id="Phobius"/>
    </source>
</evidence>
<feature type="compositionally biased region" description="Acidic residues" evidence="4">
    <location>
        <begin position="1"/>
        <end position="26"/>
    </location>
</feature>
<evidence type="ECO:0000256" key="1">
    <source>
        <dbReference type="ARBA" id="ARBA00022723"/>
    </source>
</evidence>
<dbReference type="PANTHER" id="PTHR46695">
    <property type="entry name" value="ZINC FINGER CCCH DOMAIN-CONTAINING PROTEIN 44-RELATED"/>
    <property type="match status" value="1"/>
</dbReference>
<keyword evidence="5" id="KW-1133">Transmembrane helix</keyword>
<feature type="compositionally biased region" description="Basic residues" evidence="4">
    <location>
        <begin position="78"/>
        <end position="91"/>
    </location>
</feature>
<feature type="region of interest" description="Disordered" evidence="4">
    <location>
        <begin position="59"/>
        <end position="91"/>
    </location>
</feature>
<dbReference type="GO" id="GO:0008270">
    <property type="term" value="F:zinc ion binding"/>
    <property type="evidence" value="ECO:0007669"/>
    <property type="project" value="UniProtKB-KW"/>
</dbReference>
<dbReference type="CDD" id="cd15568">
    <property type="entry name" value="PHD5_NSD"/>
    <property type="match status" value="1"/>
</dbReference>
<feature type="transmembrane region" description="Helical" evidence="5">
    <location>
        <begin position="147"/>
        <end position="167"/>
    </location>
</feature>
<feature type="region of interest" description="Disordered" evidence="4">
    <location>
        <begin position="1"/>
        <end position="29"/>
    </location>
</feature>
<reference evidence="7" key="1">
    <citation type="submission" date="2018-02" db="EMBL/GenBank/DDBJ databases">
        <title>Rhizophora mucronata_Transcriptome.</title>
        <authorList>
            <person name="Meera S.P."/>
            <person name="Sreeshan A."/>
            <person name="Augustine A."/>
        </authorList>
    </citation>
    <scope>NUCLEOTIDE SEQUENCE</scope>
    <source>
        <tissue evidence="7">Leaf</tissue>
    </source>
</reference>
<feature type="compositionally biased region" description="Acidic residues" evidence="4">
    <location>
        <begin position="59"/>
        <end position="71"/>
    </location>
</feature>
<protein>
    <recommendedName>
        <fullName evidence="6">Zinc finger PHD-type domain-containing protein</fullName>
    </recommendedName>
</protein>
<accession>A0A2P2KIN2</accession>
<evidence type="ECO:0000256" key="4">
    <source>
        <dbReference type="SAM" id="MobiDB-lite"/>
    </source>
</evidence>
<proteinExistence type="predicted"/>
<dbReference type="InterPro" id="IPR013083">
    <property type="entry name" value="Znf_RING/FYVE/PHD"/>
</dbReference>
<keyword evidence="2" id="KW-0863">Zinc-finger</keyword>
<keyword evidence="3" id="KW-0862">Zinc</keyword>
<keyword evidence="1" id="KW-0479">Metal-binding</keyword>
<dbReference type="Gene3D" id="3.30.40.10">
    <property type="entry name" value="Zinc/RING finger domain, C3HC4 (zinc finger)"/>
    <property type="match status" value="1"/>
</dbReference>
<dbReference type="SUPFAM" id="SSF57903">
    <property type="entry name" value="FYVE/PHD zinc finger"/>
    <property type="match status" value="1"/>
</dbReference>
<evidence type="ECO:0000256" key="2">
    <source>
        <dbReference type="ARBA" id="ARBA00022771"/>
    </source>
</evidence>
<evidence type="ECO:0000313" key="7">
    <source>
        <dbReference type="EMBL" id="MBX05579.1"/>
    </source>
</evidence>
<feature type="domain" description="Zinc finger PHD-type" evidence="6">
    <location>
        <begin position="102"/>
        <end position="148"/>
    </location>
</feature>
<keyword evidence="5" id="KW-0812">Transmembrane</keyword>
<dbReference type="SMART" id="SM00249">
    <property type="entry name" value="PHD"/>
    <property type="match status" value="1"/>
</dbReference>